<organism evidence="5 6">
    <name type="scientific">Clathrus columnatus</name>
    <dbReference type="NCBI Taxonomy" id="1419009"/>
    <lineage>
        <taxon>Eukaryota</taxon>
        <taxon>Fungi</taxon>
        <taxon>Dikarya</taxon>
        <taxon>Basidiomycota</taxon>
        <taxon>Agaricomycotina</taxon>
        <taxon>Agaricomycetes</taxon>
        <taxon>Phallomycetidae</taxon>
        <taxon>Phallales</taxon>
        <taxon>Clathraceae</taxon>
        <taxon>Clathrus</taxon>
    </lineage>
</organism>
<feature type="domain" description="O-methyltransferase C-terminal" evidence="4">
    <location>
        <begin position="156"/>
        <end position="323"/>
    </location>
</feature>
<dbReference type="EMBL" id="BPWL01000008">
    <property type="protein sequence ID" value="GJJ12827.1"/>
    <property type="molecule type" value="Genomic_DNA"/>
</dbReference>
<dbReference type="PANTHER" id="PTHR43712">
    <property type="entry name" value="PUTATIVE (AFU_ORTHOLOGUE AFUA_4G14580)-RELATED"/>
    <property type="match status" value="1"/>
</dbReference>
<evidence type="ECO:0000256" key="1">
    <source>
        <dbReference type="ARBA" id="ARBA00022603"/>
    </source>
</evidence>
<dbReference type="Proteomes" id="UP001050691">
    <property type="component" value="Unassembled WGS sequence"/>
</dbReference>
<gene>
    <name evidence="5" type="ORF">Clacol_007072</name>
</gene>
<dbReference type="SUPFAM" id="SSF53335">
    <property type="entry name" value="S-adenosyl-L-methionine-dependent methyltransferases"/>
    <property type="match status" value="1"/>
</dbReference>
<dbReference type="Pfam" id="PF00891">
    <property type="entry name" value="Methyltransf_2"/>
    <property type="match status" value="1"/>
</dbReference>
<dbReference type="InterPro" id="IPR001077">
    <property type="entry name" value="COMT_C"/>
</dbReference>
<dbReference type="PROSITE" id="PS51683">
    <property type="entry name" value="SAM_OMT_II"/>
    <property type="match status" value="1"/>
</dbReference>
<accession>A0AAV5ADX6</accession>
<reference evidence="5" key="1">
    <citation type="submission" date="2021-10" db="EMBL/GenBank/DDBJ databases">
        <title>De novo Genome Assembly of Clathrus columnatus (Basidiomycota, Fungi) Using Illumina and Nanopore Sequence Data.</title>
        <authorList>
            <person name="Ogiso-Tanaka E."/>
            <person name="Itagaki H."/>
            <person name="Hosoya T."/>
            <person name="Hosaka K."/>
        </authorList>
    </citation>
    <scope>NUCLEOTIDE SEQUENCE</scope>
    <source>
        <strain evidence="5">MO-923</strain>
    </source>
</reference>
<dbReference type="InterPro" id="IPR016461">
    <property type="entry name" value="COMT-like"/>
</dbReference>
<keyword evidence="2" id="KW-0808">Transferase</keyword>
<dbReference type="Gene3D" id="3.40.50.150">
    <property type="entry name" value="Vaccinia Virus protein VP39"/>
    <property type="match status" value="1"/>
</dbReference>
<protein>
    <recommendedName>
        <fullName evidence="4">O-methyltransferase C-terminal domain-containing protein</fullName>
    </recommendedName>
</protein>
<evidence type="ECO:0000256" key="2">
    <source>
        <dbReference type="ARBA" id="ARBA00022679"/>
    </source>
</evidence>
<evidence type="ECO:0000256" key="3">
    <source>
        <dbReference type="ARBA" id="ARBA00022691"/>
    </source>
</evidence>
<dbReference type="PANTHER" id="PTHR43712:SF2">
    <property type="entry name" value="O-METHYLTRANSFERASE CICE"/>
    <property type="match status" value="1"/>
</dbReference>
<sequence length="402" mass="44634">MSNDPLTALVSIISSSVQNLQQSYNEQSLKLPTLDERYIPVPLDNDTQIKDSVERIVAAATQLIAAVRYPRDTIHEQGQSMYLSALLAFVVDVNIPEILNEAHNKIFGHTSYIFKETVAELQEKPLEKYADSGTAAFVGHAVGEGLMSSTALSDFLKSGGKLAKTPFNAAFGTDLTLWDWFTTPENSWRFGRFVAAMHHFAEGFKDEIFVNGYDWGKLTSNDVVVDVGGNMGTVTMALAKAFKEPEFIIQDLPPVISRAKGFWEEYDFFTEQPIKGAAVYFLRFIIQDWPTSEAIKILKRIREAANPSSSKLILFEFNVPYACEDPNTYPESIEVRTAPYPLLPNLGKGGGPNPTYVDIQMMTMLNGQGRDLGEFIALGEASGWKLEAAKNDELSIFVFSPI</sequence>
<dbReference type="AlphaFoldDB" id="A0AAV5ADX6"/>
<name>A0AAV5ADX6_9AGAM</name>
<evidence type="ECO:0000313" key="5">
    <source>
        <dbReference type="EMBL" id="GJJ12827.1"/>
    </source>
</evidence>
<keyword evidence="1" id="KW-0489">Methyltransferase</keyword>
<dbReference type="GO" id="GO:0008171">
    <property type="term" value="F:O-methyltransferase activity"/>
    <property type="evidence" value="ECO:0007669"/>
    <property type="project" value="InterPro"/>
</dbReference>
<keyword evidence="3" id="KW-0949">S-adenosyl-L-methionine</keyword>
<evidence type="ECO:0000313" key="6">
    <source>
        <dbReference type="Proteomes" id="UP001050691"/>
    </source>
</evidence>
<dbReference type="GO" id="GO:0032259">
    <property type="term" value="P:methylation"/>
    <property type="evidence" value="ECO:0007669"/>
    <property type="project" value="UniProtKB-KW"/>
</dbReference>
<evidence type="ECO:0000259" key="4">
    <source>
        <dbReference type="Pfam" id="PF00891"/>
    </source>
</evidence>
<dbReference type="InterPro" id="IPR029063">
    <property type="entry name" value="SAM-dependent_MTases_sf"/>
</dbReference>
<comment type="caution">
    <text evidence="5">The sequence shown here is derived from an EMBL/GenBank/DDBJ whole genome shotgun (WGS) entry which is preliminary data.</text>
</comment>
<keyword evidence="6" id="KW-1185">Reference proteome</keyword>
<proteinExistence type="predicted"/>